<sequence>MKKIPPTRLVECLDTVRVFRAVLKSQPNVLAAIRPHYVIPTECDRDVIFPNLRVLELVIQNPRGVTEHNVQNLIIPLLSPELKRIQIKTGKGVLHMHDMYTCIAQRSKGLEELSLSSTSAGLAAAHFLTIHTISLQELHDARDVVALGSISGLKNLIITKQTISPLRRVTATNEMTKDAFSDLVNLEITANDINALTGLFMTLPFMTPSTCSLLILRSDKDWAKIFELLEKRIAPTELNKLELWFRSETLRSPNDHDKWRDSGLTADHLRRLSPYRNLRQFHFSASNIDRFQINAGDEDIKFLAMTCPRLVDLILEGSPAQTKSSITLMALEYIRKSGSCQIAPKNNNKMVIDANKHDKRAKSTFASFDSITTVPDSNRAILR</sequence>
<name>D8Q6Q4_SCHCM</name>
<dbReference type="Gene3D" id="3.80.10.10">
    <property type="entry name" value="Ribonuclease Inhibitor"/>
    <property type="match status" value="1"/>
</dbReference>
<proteinExistence type="predicted"/>
<evidence type="ECO:0000313" key="1">
    <source>
        <dbReference type="EMBL" id="EFI96282.1"/>
    </source>
</evidence>
<organism evidence="2">
    <name type="scientific">Schizophyllum commune (strain H4-8 / FGSC 9210)</name>
    <name type="common">Split gill fungus</name>
    <dbReference type="NCBI Taxonomy" id="578458"/>
    <lineage>
        <taxon>Eukaryota</taxon>
        <taxon>Fungi</taxon>
        <taxon>Dikarya</taxon>
        <taxon>Basidiomycota</taxon>
        <taxon>Agaricomycotina</taxon>
        <taxon>Agaricomycetes</taxon>
        <taxon>Agaricomycetidae</taxon>
        <taxon>Agaricales</taxon>
        <taxon>Schizophyllaceae</taxon>
        <taxon>Schizophyllum</taxon>
    </lineage>
</organism>
<accession>D8Q6Q4</accession>
<dbReference type="GeneID" id="9587158"/>
<keyword evidence="2" id="KW-1185">Reference proteome</keyword>
<dbReference type="InParanoid" id="D8Q6Q4"/>
<feature type="non-terminal residue" evidence="1">
    <location>
        <position position="383"/>
    </location>
</feature>
<dbReference type="Proteomes" id="UP000007431">
    <property type="component" value="Unassembled WGS sequence"/>
</dbReference>
<protein>
    <submittedName>
        <fullName evidence="1">Uncharacterized protein</fullName>
    </submittedName>
</protein>
<gene>
    <name evidence="1" type="ORF">SCHCODRAFT_109484</name>
</gene>
<dbReference type="KEGG" id="scm:SCHCO_02582006"/>
<evidence type="ECO:0000313" key="2">
    <source>
        <dbReference type="Proteomes" id="UP000007431"/>
    </source>
</evidence>
<dbReference type="RefSeq" id="XP_003031185.1">
    <property type="nucleotide sequence ID" value="XM_003031139.1"/>
</dbReference>
<dbReference type="AlphaFoldDB" id="D8Q6Q4"/>
<dbReference type="InterPro" id="IPR032675">
    <property type="entry name" value="LRR_dom_sf"/>
</dbReference>
<dbReference type="EMBL" id="GL377307">
    <property type="protein sequence ID" value="EFI96282.1"/>
    <property type="molecule type" value="Genomic_DNA"/>
</dbReference>
<dbReference type="HOGENOM" id="CLU_721908_0_0_1"/>
<dbReference type="VEuPathDB" id="FungiDB:SCHCODRAFT_02582006"/>
<reference evidence="1 2" key="1">
    <citation type="journal article" date="2010" name="Nat. Biotechnol.">
        <title>Genome sequence of the model mushroom Schizophyllum commune.</title>
        <authorList>
            <person name="Ohm R.A."/>
            <person name="de Jong J.F."/>
            <person name="Lugones L.G."/>
            <person name="Aerts A."/>
            <person name="Kothe E."/>
            <person name="Stajich J.E."/>
            <person name="de Vries R.P."/>
            <person name="Record E."/>
            <person name="Levasseur A."/>
            <person name="Baker S.E."/>
            <person name="Bartholomew K.A."/>
            <person name="Coutinho P.M."/>
            <person name="Erdmann S."/>
            <person name="Fowler T.J."/>
            <person name="Gathman A.C."/>
            <person name="Lombard V."/>
            <person name="Henrissat B."/>
            <person name="Knabe N."/>
            <person name="Kuees U."/>
            <person name="Lilly W.W."/>
            <person name="Lindquist E."/>
            <person name="Lucas S."/>
            <person name="Magnuson J.K."/>
            <person name="Piumi F."/>
            <person name="Raudaskoski M."/>
            <person name="Salamov A."/>
            <person name="Schmutz J."/>
            <person name="Schwarze F.W.M.R."/>
            <person name="vanKuyk P.A."/>
            <person name="Horton J.S."/>
            <person name="Grigoriev I.V."/>
            <person name="Woesten H.A.B."/>
        </authorList>
    </citation>
    <scope>NUCLEOTIDE SEQUENCE [LARGE SCALE GENOMIC DNA]</scope>
    <source>
        <strain evidence="2">H4-8 / FGSC 9210</strain>
    </source>
</reference>